<keyword evidence="5 7" id="KW-0560">Oxidoreductase</keyword>
<dbReference type="EMBL" id="MLJW01002366">
    <property type="protein sequence ID" value="OIQ74845.1"/>
    <property type="molecule type" value="Genomic_DNA"/>
</dbReference>
<dbReference type="InterPro" id="IPR016171">
    <property type="entry name" value="Vanillyl_alc_oxidase_C-sub2"/>
</dbReference>
<comment type="cofactor">
    <cofactor evidence="1">
        <name>FAD</name>
        <dbReference type="ChEBI" id="CHEBI:57692"/>
    </cofactor>
</comment>
<evidence type="ECO:0000256" key="5">
    <source>
        <dbReference type="ARBA" id="ARBA00023002"/>
    </source>
</evidence>
<proteinExistence type="inferred from homology"/>
<keyword evidence="4" id="KW-0274">FAD</keyword>
<protein>
    <submittedName>
        <fullName evidence="7">Putative FAD-linked oxidoreductase</fullName>
        <ecNumber evidence="7">1.-.-.-</ecNumber>
    </submittedName>
</protein>
<dbReference type="GO" id="GO:0016491">
    <property type="term" value="F:oxidoreductase activity"/>
    <property type="evidence" value="ECO:0007669"/>
    <property type="project" value="UniProtKB-KW"/>
</dbReference>
<dbReference type="AlphaFoldDB" id="A0A1J5QFU6"/>
<dbReference type="GO" id="GO:0022904">
    <property type="term" value="P:respiratory electron transport chain"/>
    <property type="evidence" value="ECO:0007669"/>
    <property type="project" value="TreeGrafter"/>
</dbReference>
<name>A0A1J5QFU6_9ZZZZ</name>
<feature type="domain" description="FAD-binding oxidoreductase/transferase type 4 C-terminal" evidence="6">
    <location>
        <begin position="2"/>
        <end position="56"/>
    </location>
</feature>
<dbReference type="PANTHER" id="PTHR43716">
    <property type="entry name" value="D-2-HYDROXYGLUTARATE DEHYDROGENASE, MITOCHONDRIAL"/>
    <property type="match status" value="1"/>
</dbReference>
<gene>
    <name evidence="7" type="ORF">GALL_434950</name>
</gene>
<dbReference type="Pfam" id="PF02913">
    <property type="entry name" value="FAD-oxidase_C"/>
    <property type="match status" value="1"/>
</dbReference>
<organism evidence="7">
    <name type="scientific">mine drainage metagenome</name>
    <dbReference type="NCBI Taxonomy" id="410659"/>
    <lineage>
        <taxon>unclassified sequences</taxon>
        <taxon>metagenomes</taxon>
        <taxon>ecological metagenomes</taxon>
    </lineage>
</organism>
<evidence type="ECO:0000256" key="2">
    <source>
        <dbReference type="ARBA" id="ARBA00008000"/>
    </source>
</evidence>
<keyword evidence="3" id="KW-0285">Flavoprotein</keyword>
<evidence type="ECO:0000256" key="3">
    <source>
        <dbReference type="ARBA" id="ARBA00022630"/>
    </source>
</evidence>
<reference evidence="7" key="1">
    <citation type="submission" date="2016-10" db="EMBL/GenBank/DDBJ databases">
        <title>Sequence of Gallionella enrichment culture.</title>
        <authorList>
            <person name="Poehlein A."/>
            <person name="Muehling M."/>
            <person name="Daniel R."/>
        </authorList>
    </citation>
    <scope>NUCLEOTIDE SEQUENCE</scope>
</reference>
<sequence>MHDAAVACGGSFSAEHGIGQLKVDELLRYKDPAALQMMRALKAALDPQGLFNPGKVLGAR</sequence>
<dbReference type="PANTHER" id="PTHR43716:SF1">
    <property type="entry name" value="D-2-HYDROXYGLUTARATE DEHYDROGENASE, MITOCHONDRIAL"/>
    <property type="match status" value="1"/>
</dbReference>
<evidence type="ECO:0000313" key="7">
    <source>
        <dbReference type="EMBL" id="OIQ74845.1"/>
    </source>
</evidence>
<dbReference type="GO" id="GO:0050660">
    <property type="term" value="F:flavin adenine dinucleotide binding"/>
    <property type="evidence" value="ECO:0007669"/>
    <property type="project" value="InterPro"/>
</dbReference>
<dbReference type="InterPro" id="IPR004113">
    <property type="entry name" value="FAD-bd_oxidored_4_C"/>
</dbReference>
<dbReference type="InterPro" id="IPR016164">
    <property type="entry name" value="FAD-linked_Oxase-like_C"/>
</dbReference>
<evidence type="ECO:0000259" key="6">
    <source>
        <dbReference type="Pfam" id="PF02913"/>
    </source>
</evidence>
<dbReference type="FunFam" id="1.10.45.10:FF:000001">
    <property type="entry name" value="D-lactate dehydrogenase mitochondrial"/>
    <property type="match status" value="1"/>
</dbReference>
<dbReference type="SUPFAM" id="SSF55103">
    <property type="entry name" value="FAD-linked oxidases, C-terminal domain"/>
    <property type="match status" value="1"/>
</dbReference>
<dbReference type="InterPro" id="IPR051264">
    <property type="entry name" value="FAD-oxidored/transferase_4"/>
</dbReference>
<accession>A0A1J5QFU6</accession>
<evidence type="ECO:0000256" key="4">
    <source>
        <dbReference type="ARBA" id="ARBA00022827"/>
    </source>
</evidence>
<dbReference type="EC" id="1.-.-.-" evidence="7"/>
<comment type="similarity">
    <text evidence="2">Belongs to the FAD-binding oxidoreductase/transferase type 4 family.</text>
</comment>
<dbReference type="Gene3D" id="1.10.45.10">
    <property type="entry name" value="Vanillyl-alcohol Oxidase, Chain A, domain 4"/>
    <property type="match status" value="1"/>
</dbReference>
<evidence type="ECO:0000256" key="1">
    <source>
        <dbReference type="ARBA" id="ARBA00001974"/>
    </source>
</evidence>
<comment type="caution">
    <text evidence="7">The sequence shown here is derived from an EMBL/GenBank/DDBJ whole genome shotgun (WGS) entry which is preliminary data.</text>
</comment>